<organism evidence="1 2">
    <name type="scientific">Candidatus Roizmanbacteria bacterium RIFCSPHIGHO2_02_FULL_39_9</name>
    <dbReference type="NCBI Taxonomy" id="1802040"/>
    <lineage>
        <taxon>Bacteria</taxon>
        <taxon>Candidatus Roizmaniibacteriota</taxon>
    </lineage>
</organism>
<reference evidence="1 2" key="1">
    <citation type="journal article" date="2016" name="Nat. Commun.">
        <title>Thousands of microbial genomes shed light on interconnected biogeochemical processes in an aquifer system.</title>
        <authorList>
            <person name="Anantharaman K."/>
            <person name="Brown C.T."/>
            <person name="Hug L.A."/>
            <person name="Sharon I."/>
            <person name="Castelle C.J."/>
            <person name="Probst A.J."/>
            <person name="Thomas B.C."/>
            <person name="Singh A."/>
            <person name="Wilkins M.J."/>
            <person name="Karaoz U."/>
            <person name="Brodie E.L."/>
            <person name="Williams K.H."/>
            <person name="Hubbard S.S."/>
            <person name="Banfield J.F."/>
        </authorList>
    </citation>
    <scope>NUCLEOTIDE SEQUENCE [LARGE SCALE GENOMIC DNA]</scope>
</reference>
<gene>
    <name evidence="1" type="ORF">A3C28_03535</name>
</gene>
<dbReference type="AlphaFoldDB" id="A0A1F7H4D8"/>
<sequence>MASKAEALGIKGMITFKDFQEKPAIHLALLKNTADLAKIFSLSLPYCVITKESSKIYFYS</sequence>
<dbReference type="EMBL" id="MFZP01000049">
    <property type="protein sequence ID" value="OGK26237.1"/>
    <property type="molecule type" value="Genomic_DNA"/>
</dbReference>
<comment type="caution">
    <text evidence="1">The sequence shown here is derived from an EMBL/GenBank/DDBJ whole genome shotgun (WGS) entry which is preliminary data.</text>
</comment>
<evidence type="ECO:0000313" key="1">
    <source>
        <dbReference type="EMBL" id="OGK26237.1"/>
    </source>
</evidence>
<name>A0A1F7H4D8_9BACT</name>
<protein>
    <submittedName>
        <fullName evidence="1">Uncharacterized protein</fullName>
    </submittedName>
</protein>
<proteinExistence type="predicted"/>
<dbReference type="Proteomes" id="UP000178597">
    <property type="component" value="Unassembled WGS sequence"/>
</dbReference>
<evidence type="ECO:0000313" key="2">
    <source>
        <dbReference type="Proteomes" id="UP000178597"/>
    </source>
</evidence>
<accession>A0A1F7H4D8</accession>